<dbReference type="KEGG" id="vg:55005465"/>
<protein>
    <submittedName>
        <fullName evidence="1">Uncharacterized protein</fullName>
    </submittedName>
</protein>
<name>A0A3Q8HXI1_9CAUD</name>
<dbReference type="Proteomes" id="UP000273551">
    <property type="component" value="Segment"/>
</dbReference>
<organism evidence="1 2">
    <name type="scientific">Lactobacillus phage Iacchus</name>
    <dbReference type="NCBI Taxonomy" id="2315483"/>
    <lineage>
        <taxon>Viruses</taxon>
        <taxon>Duplodnaviria</taxon>
        <taxon>Heunggongvirae</taxon>
        <taxon>Uroviricota</taxon>
        <taxon>Caudoviricetes</taxon>
        <taxon>Herelleviridae</taxon>
        <taxon>Harbinvirus</taxon>
        <taxon>Harbinvirus iacchus</taxon>
    </lineage>
</organism>
<dbReference type="EMBL" id="MH809529">
    <property type="protein sequence ID" value="AYH92012.1"/>
    <property type="molecule type" value="Genomic_DNA"/>
</dbReference>
<proteinExistence type="predicted"/>
<keyword evidence="2" id="KW-1185">Reference proteome</keyword>
<evidence type="ECO:0000313" key="1">
    <source>
        <dbReference type="EMBL" id="AYH92012.1"/>
    </source>
</evidence>
<sequence>MILTSILDTVNSINEAWLRESLKREATAINNSTDTHMEVYNNKPNHFTIVVDDSLEYMLDTTDYTAELTHHPSIFNDDTLETLLVAIVDDSDDFEDKLAFEVIMAIYHTL</sequence>
<dbReference type="RefSeq" id="YP_009814335.1">
    <property type="nucleotide sequence ID" value="NC_048084.1"/>
</dbReference>
<reference evidence="1 2" key="1">
    <citation type="submission" date="2018-08" db="EMBL/GenBank/DDBJ databases">
        <title>Lactobacillus phages that infect wine-derived L. plantarum strains.</title>
        <authorList>
            <person name="Kyrkou I."/>
            <person name="Byth Carstens A."/>
            <person name="Ellegaard-Jensen L."/>
            <person name="Kot W."/>
            <person name="Hestbjerg Hansen L."/>
        </authorList>
    </citation>
    <scope>NUCLEOTIDE SEQUENCE [LARGE SCALE GENOMIC DNA]</scope>
</reference>
<accession>A0A3Q8HXI1</accession>
<dbReference type="GeneID" id="55005465"/>
<evidence type="ECO:0000313" key="2">
    <source>
        <dbReference type="Proteomes" id="UP000273551"/>
    </source>
</evidence>